<organism evidence="2 3">
    <name type="scientific">Orbilia blumenaviensis</name>
    <dbReference type="NCBI Taxonomy" id="1796055"/>
    <lineage>
        <taxon>Eukaryota</taxon>
        <taxon>Fungi</taxon>
        <taxon>Dikarya</taxon>
        <taxon>Ascomycota</taxon>
        <taxon>Pezizomycotina</taxon>
        <taxon>Orbiliomycetes</taxon>
        <taxon>Orbiliales</taxon>
        <taxon>Orbiliaceae</taxon>
        <taxon>Orbilia</taxon>
    </lineage>
</organism>
<evidence type="ECO:0000313" key="3">
    <source>
        <dbReference type="Proteomes" id="UP001373714"/>
    </source>
</evidence>
<comment type="caution">
    <text evidence="2">The sequence shown here is derived from an EMBL/GenBank/DDBJ whole genome shotgun (WGS) entry which is preliminary data.</text>
</comment>
<dbReference type="Proteomes" id="UP001373714">
    <property type="component" value="Unassembled WGS sequence"/>
</dbReference>
<accession>A0AAV9VPU1</accession>
<gene>
    <name evidence="2" type="ORF">TWF730_001101</name>
</gene>
<dbReference type="AlphaFoldDB" id="A0AAV9VPU1"/>
<reference evidence="2 3" key="1">
    <citation type="submission" date="2019-10" db="EMBL/GenBank/DDBJ databases">
        <authorList>
            <person name="Palmer J.M."/>
        </authorList>
    </citation>
    <scope>NUCLEOTIDE SEQUENCE [LARGE SCALE GENOMIC DNA]</scope>
    <source>
        <strain evidence="2 3">TWF730</strain>
    </source>
</reference>
<evidence type="ECO:0000256" key="1">
    <source>
        <dbReference type="SAM" id="MobiDB-lite"/>
    </source>
</evidence>
<evidence type="ECO:0000313" key="2">
    <source>
        <dbReference type="EMBL" id="KAK6363681.1"/>
    </source>
</evidence>
<feature type="region of interest" description="Disordered" evidence="1">
    <location>
        <begin position="1"/>
        <end position="20"/>
    </location>
</feature>
<keyword evidence="3" id="KW-1185">Reference proteome</keyword>
<protein>
    <submittedName>
        <fullName evidence="2">Uncharacterized protein</fullName>
    </submittedName>
</protein>
<name>A0AAV9VPU1_9PEZI</name>
<dbReference type="EMBL" id="JAVHNS010000001">
    <property type="protein sequence ID" value="KAK6363681.1"/>
    <property type="molecule type" value="Genomic_DNA"/>
</dbReference>
<sequence>MAPNSDTPSPAKDGKTIIRRNKLPQLLDLESLQLPDDPTPTNLPTTAETLRNIFQDDTLSPEEQNSFAESILMIIRQQPSNPSPYSHEGYEEIGFALNKELRRIHSAWVDKIMAGYKAGDIQGDNATSIDYEESIPSEIHSTSGSSSSSCQNRFMIWEQVEIEAEIAWQQNLNRDVLIEHFALFKLHFMERTRRCSDQDKTSLQHLLSDHQIAWLTKPLPQTSNIKILNMEQVWIVIWSVTKFARLLLRNGGGAIEDNTRLDEYVSIMLAVWWLVRGDPFEYINRAQSGDGPEAYLTAEGFVVSKGAWAGRMMREKLGGFMDEAHQLDRTGKDAEKTMECGEVTHFIDPGVPVNREELVAGIIEEALMNITRGTGRGSKHAEGR</sequence>
<proteinExistence type="predicted"/>